<dbReference type="AlphaFoldDB" id="A0A1G2G330"/>
<dbReference type="Proteomes" id="UP000177785">
    <property type="component" value="Unassembled WGS sequence"/>
</dbReference>
<comment type="caution">
    <text evidence="1">The sequence shown here is derived from an EMBL/GenBank/DDBJ whole genome shotgun (WGS) entry which is preliminary data.</text>
</comment>
<dbReference type="STRING" id="1802115.A2756_04535"/>
<name>A0A1G2G330_9BACT</name>
<proteinExistence type="predicted"/>
<reference evidence="1 2" key="1">
    <citation type="journal article" date="2016" name="Nat. Commun.">
        <title>Thousands of microbial genomes shed light on interconnected biogeochemical processes in an aquifer system.</title>
        <authorList>
            <person name="Anantharaman K."/>
            <person name="Brown C.T."/>
            <person name="Hug L.A."/>
            <person name="Sharon I."/>
            <person name="Castelle C.J."/>
            <person name="Probst A.J."/>
            <person name="Thomas B.C."/>
            <person name="Singh A."/>
            <person name="Wilkins M.J."/>
            <person name="Karaoz U."/>
            <person name="Brodie E.L."/>
            <person name="Williams K.H."/>
            <person name="Hubbard S.S."/>
            <person name="Banfield J.F."/>
        </authorList>
    </citation>
    <scope>NUCLEOTIDE SEQUENCE [LARGE SCALE GENOMIC DNA]</scope>
</reference>
<evidence type="ECO:0000313" key="1">
    <source>
        <dbReference type="EMBL" id="OGZ44694.1"/>
    </source>
</evidence>
<gene>
    <name evidence="1" type="ORF">A2756_04535</name>
</gene>
<dbReference type="EMBL" id="MHNL01000015">
    <property type="protein sequence ID" value="OGZ44694.1"/>
    <property type="molecule type" value="Genomic_DNA"/>
</dbReference>
<sequence length="109" mass="11973">MSFTMEAIGRGTLLFFARSVSPVLKFFIRIEVAVVFLEILAGMDTSFWDGSTGISVLPVEAMLPSFGSLSWTGERWIKNIAESVSNTVMLNSSMFRIGLSISLPWCALS</sequence>
<accession>A0A1G2G330</accession>
<protein>
    <submittedName>
        <fullName evidence="1">Uncharacterized protein</fullName>
    </submittedName>
</protein>
<evidence type="ECO:0000313" key="2">
    <source>
        <dbReference type="Proteomes" id="UP000177785"/>
    </source>
</evidence>
<organism evidence="1 2">
    <name type="scientific">Candidatus Ryanbacteria bacterium RIFCSPHIGHO2_01_FULL_48_27</name>
    <dbReference type="NCBI Taxonomy" id="1802115"/>
    <lineage>
        <taxon>Bacteria</taxon>
        <taxon>Candidatus Ryaniibacteriota</taxon>
    </lineage>
</organism>